<dbReference type="Proteomes" id="UP000580891">
    <property type="component" value="Unassembled WGS sequence"/>
</dbReference>
<accession>A0A7V9YWX1</accession>
<reference evidence="1 2" key="1">
    <citation type="submission" date="2020-07" db="EMBL/GenBank/DDBJ databases">
        <title>Genomic Encyclopedia of Type Strains, Phase IV (KMG-IV): sequencing the most valuable type-strain genomes for metagenomic binning, comparative biology and taxonomic classification.</title>
        <authorList>
            <person name="Goeker M."/>
        </authorList>
    </citation>
    <scope>NUCLEOTIDE SEQUENCE [LARGE SCALE GENOMIC DNA]</scope>
    <source>
        <strain evidence="1 2">DSM 25220</strain>
    </source>
</reference>
<evidence type="ECO:0000313" key="2">
    <source>
        <dbReference type="Proteomes" id="UP000580891"/>
    </source>
</evidence>
<protein>
    <submittedName>
        <fullName evidence="1">Uncharacterized protein</fullName>
    </submittedName>
</protein>
<keyword evidence="2" id="KW-1185">Reference proteome</keyword>
<sequence>MRNDIQQLREEIERLRQQLDDALIAFIAKGA</sequence>
<gene>
    <name evidence="1" type="ORF">HNQ85_000244</name>
</gene>
<dbReference type="EMBL" id="JACDUU010000001">
    <property type="protein sequence ID" value="MBA2869986.1"/>
    <property type="molecule type" value="Genomic_DNA"/>
</dbReference>
<proteinExistence type="predicted"/>
<evidence type="ECO:0000313" key="1">
    <source>
        <dbReference type="EMBL" id="MBA2869986.1"/>
    </source>
</evidence>
<dbReference type="AlphaFoldDB" id="A0A7V9YWX1"/>
<comment type="caution">
    <text evidence="1">The sequence shown here is derived from an EMBL/GenBank/DDBJ whole genome shotgun (WGS) entry which is preliminary data.</text>
</comment>
<name>A0A7V9YWX1_9BACL</name>
<organism evidence="1 2">
    <name type="scientific">[Anoxybacillus] calidus</name>
    <dbReference type="NCBI Taxonomy" id="575178"/>
    <lineage>
        <taxon>Bacteria</taxon>
        <taxon>Bacillati</taxon>
        <taxon>Bacillota</taxon>
        <taxon>Bacilli</taxon>
        <taxon>Bacillales</taxon>
        <taxon>Anoxybacillaceae</taxon>
        <taxon>Paranoxybacillus</taxon>
    </lineage>
</organism>